<protein>
    <submittedName>
        <fullName evidence="1">Nuclear receptor 2C2-associated protein</fullName>
    </submittedName>
</protein>
<organism evidence="1 2">
    <name type="scientific">Amphibalanus amphitrite</name>
    <name type="common">Striped barnacle</name>
    <name type="synonym">Balanus amphitrite</name>
    <dbReference type="NCBI Taxonomy" id="1232801"/>
    <lineage>
        <taxon>Eukaryota</taxon>
        <taxon>Metazoa</taxon>
        <taxon>Ecdysozoa</taxon>
        <taxon>Arthropoda</taxon>
        <taxon>Crustacea</taxon>
        <taxon>Multicrustacea</taxon>
        <taxon>Cirripedia</taxon>
        <taxon>Thoracica</taxon>
        <taxon>Thoracicalcarea</taxon>
        <taxon>Balanomorpha</taxon>
        <taxon>Balanoidea</taxon>
        <taxon>Balanidae</taxon>
        <taxon>Amphibalaninae</taxon>
        <taxon>Amphibalanus</taxon>
    </lineage>
</organism>
<evidence type="ECO:0000313" key="2">
    <source>
        <dbReference type="Proteomes" id="UP000440578"/>
    </source>
</evidence>
<name>A0A6A4X7P5_AMPAM</name>
<evidence type="ECO:0000313" key="1">
    <source>
        <dbReference type="EMBL" id="KAF0313489.1"/>
    </source>
</evidence>
<keyword evidence="1" id="KW-0675">Receptor</keyword>
<proteinExistence type="predicted"/>
<dbReference type="Proteomes" id="UP000440578">
    <property type="component" value="Unassembled WGS sequence"/>
</dbReference>
<dbReference type="OrthoDB" id="10250488at2759"/>
<accession>A0A6A4X7P5</accession>
<keyword evidence="2" id="KW-1185">Reference proteome</keyword>
<dbReference type="AlphaFoldDB" id="A0A6A4X7P5"/>
<dbReference type="EMBL" id="VIIS01000089">
    <property type="protein sequence ID" value="KAF0313489.1"/>
    <property type="molecule type" value="Genomic_DNA"/>
</dbReference>
<reference evidence="1 2" key="1">
    <citation type="submission" date="2019-07" db="EMBL/GenBank/DDBJ databases">
        <title>Draft genome assembly of a fouling barnacle, Amphibalanus amphitrite (Darwin, 1854): The first reference genome for Thecostraca.</title>
        <authorList>
            <person name="Kim W."/>
        </authorList>
    </citation>
    <scope>NUCLEOTIDE SEQUENCE [LARGE SCALE GENOMIC DNA]</scope>
    <source>
        <strain evidence="1">SNU_AA5</strain>
        <tissue evidence="1">Soma without cirri and trophi</tissue>
    </source>
</reference>
<dbReference type="InterPro" id="IPR008979">
    <property type="entry name" value="Galactose-bd-like_sf"/>
</dbReference>
<gene>
    <name evidence="1" type="primary">nr2c2ap</name>
    <name evidence="1" type="ORF">FJT64_015986</name>
</gene>
<sequence>MMGSPQYICARLAAPRRPTELQLQFQGGFAGGDCWLEAGDAPDQLRRLHAFYPENVNRLQTFPVDCPEPVTHVKVVFNTSTDFFGRVVVYKFDLLADEPPKTAADDPAT</sequence>
<comment type="caution">
    <text evidence="1">The sequence shown here is derived from an EMBL/GenBank/DDBJ whole genome shotgun (WGS) entry which is preliminary data.</text>
</comment>
<dbReference type="SUPFAM" id="SSF49785">
    <property type="entry name" value="Galactose-binding domain-like"/>
    <property type="match status" value="1"/>
</dbReference>